<dbReference type="AlphaFoldDB" id="A0A518ESY3"/>
<dbReference type="EMBL" id="CP036434">
    <property type="protein sequence ID" value="QDV07182.1"/>
    <property type="molecule type" value="Genomic_DNA"/>
</dbReference>
<keyword evidence="1" id="KW-1133">Transmembrane helix</keyword>
<protein>
    <submittedName>
        <fullName evidence="2">Inner membrane protein YbaN</fullName>
    </submittedName>
</protein>
<keyword evidence="1" id="KW-0472">Membrane</keyword>
<accession>A0A518ESY3</accession>
<dbReference type="PANTHER" id="PTHR35813">
    <property type="entry name" value="INNER MEMBRANE PROTEIN YBAN"/>
    <property type="match status" value="1"/>
</dbReference>
<keyword evidence="3" id="KW-1185">Reference proteome</keyword>
<evidence type="ECO:0000313" key="2">
    <source>
        <dbReference type="EMBL" id="QDV07182.1"/>
    </source>
</evidence>
<name>A0A518ESY3_9BACT</name>
<dbReference type="PANTHER" id="PTHR35813:SF1">
    <property type="entry name" value="INNER MEMBRANE PROTEIN YBAN"/>
    <property type="match status" value="1"/>
</dbReference>
<organism evidence="2 3">
    <name type="scientific">Saltatorellus ferox</name>
    <dbReference type="NCBI Taxonomy" id="2528018"/>
    <lineage>
        <taxon>Bacteria</taxon>
        <taxon>Pseudomonadati</taxon>
        <taxon>Planctomycetota</taxon>
        <taxon>Planctomycetia</taxon>
        <taxon>Planctomycetia incertae sedis</taxon>
        <taxon>Saltatorellus</taxon>
    </lineage>
</organism>
<proteinExistence type="predicted"/>
<dbReference type="GO" id="GO:0005886">
    <property type="term" value="C:plasma membrane"/>
    <property type="evidence" value="ECO:0007669"/>
    <property type="project" value="TreeGrafter"/>
</dbReference>
<dbReference type="RefSeq" id="WP_419191335.1">
    <property type="nucleotide sequence ID" value="NZ_CP036434.1"/>
</dbReference>
<gene>
    <name evidence="2" type="primary">ybaN</name>
    <name evidence="2" type="ORF">Poly30_27010</name>
</gene>
<reference evidence="2 3" key="1">
    <citation type="submission" date="2019-02" db="EMBL/GenBank/DDBJ databases">
        <title>Deep-cultivation of Planctomycetes and their phenomic and genomic characterization uncovers novel biology.</title>
        <authorList>
            <person name="Wiegand S."/>
            <person name="Jogler M."/>
            <person name="Boedeker C."/>
            <person name="Pinto D."/>
            <person name="Vollmers J."/>
            <person name="Rivas-Marin E."/>
            <person name="Kohn T."/>
            <person name="Peeters S.H."/>
            <person name="Heuer A."/>
            <person name="Rast P."/>
            <person name="Oberbeckmann S."/>
            <person name="Bunk B."/>
            <person name="Jeske O."/>
            <person name="Meyerdierks A."/>
            <person name="Storesund J.E."/>
            <person name="Kallscheuer N."/>
            <person name="Luecker S."/>
            <person name="Lage O.M."/>
            <person name="Pohl T."/>
            <person name="Merkel B.J."/>
            <person name="Hornburger P."/>
            <person name="Mueller R.-W."/>
            <person name="Bruemmer F."/>
            <person name="Labrenz M."/>
            <person name="Spormann A.M."/>
            <person name="Op den Camp H."/>
            <person name="Overmann J."/>
            <person name="Amann R."/>
            <person name="Jetten M.S.M."/>
            <person name="Mascher T."/>
            <person name="Medema M.H."/>
            <person name="Devos D.P."/>
            <person name="Kaster A.-K."/>
            <person name="Ovreas L."/>
            <person name="Rohde M."/>
            <person name="Galperin M.Y."/>
            <person name="Jogler C."/>
        </authorList>
    </citation>
    <scope>NUCLEOTIDE SEQUENCE [LARGE SCALE GENOMIC DNA]</scope>
    <source>
        <strain evidence="2 3">Poly30</strain>
    </source>
</reference>
<keyword evidence="1" id="KW-0812">Transmembrane</keyword>
<evidence type="ECO:0000256" key="1">
    <source>
        <dbReference type="SAM" id="Phobius"/>
    </source>
</evidence>
<dbReference type="InterPro" id="IPR007401">
    <property type="entry name" value="DUF454"/>
</dbReference>
<feature type="transmembrane region" description="Helical" evidence="1">
    <location>
        <begin position="109"/>
        <end position="129"/>
    </location>
</feature>
<dbReference type="Proteomes" id="UP000320390">
    <property type="component" value="Chromosome"/>
</dbReference>
<feature type="transmembrane region" description="Helical" evidence="1">
    <location>
        <begin position="135"/>
        <end position="153"/>
    </location>
</feature>
<dbReference type="Pfam" id="PF04304">
    <property type="entry name" value="DUF454"/>
    <property type="match status" value="1"/>
</dbReference>
<sequence>MSDASKGTGSKRAMVEDTAEAREAALREALELQRGRPAWQRALWAAGGISFVVVGAVGIVVPGLPTTPMLLLAAACFARSSPRLYEWLLRNKTFGPLIDDYRAGRGVSMGVKVTAISMMTVFVAFALLVPLRAKPLPAVMVLCLALFGAYYVARLPTRRRQ</sequence>
<evidence type="ECO:0000313" key="3">
    <source>
        <dbReference type="Proteomes" id="UP000320390"/>
    </source>
</evidence>
<feature type="transmembrane region" description="Helical" evidence="1">
    <location>
        <begin position="42"/>
        <end position="64"/>
    </location>
</feature>